<organism evidence="2 3">
    <name type="scientific">Vibrio tubiashii ATCC 19109</name>
    <dbReference type="NCBI Taxonomy" id="1051646"/>
    <lineage>
        <taxon>Bacteria</taxon>
        <taxon>Pseudomonadati</taxon>
        <taxon>Pseudomonadota</taxon>
        <taxon>Gammaproteobacteria</taxon>
        <taxon>Vibrionales</taxon>
        <taxon>Vibrionaceae</taxon>
        <taxon>Vibrio</taxon>
        <taxon>Vibrio oreintalis group</taxon>
    </lineage>
</organism>
<feature type="domain" description="PA" evidence="1">
    <location>
        <begin position="1"/>
        <end position="64"/>
    </location>
</feature>
<dbReference type="SUPFAM" id="SSF52025">
    <property type="entry name" value="PA domain"/>
    <property type="match status" value="1"/>
</dbReference>
<dbReference type="Proteomes" id="UP000003836">
    <property type="component" value="Unassembled WGS sequence"/>
</dbReference>
<gene>
    <name evidence="2" type="ORF">VITU9109_10882</name>
</gene>
<dbReference type="CDD" id="cd00538">
    <property type="entry name" value="PA"/>
    <property type="match status" value="1"/>
</dbReference>
<keyword evidence="2" id="KW-0645">Protease</keyword>
<keyword evidence="3" id="KW-1185">Reference proteome</keyword>
<evidence type="ECO:0000313" key="2">
    <source>
        <dbReference type="EMBL" id="EGU55619.1"/>
    </source>
</evidence>
<evidence type="ECO:0000313" key="3">
    <source>
        <dbReference type="Proteomes" id="UP000003836"/>
    </source>
</evidence>
<accession>A0ABP2LMP7</accession>
<feature type="non-terminal residue" evidence="2">
    <location>
        <position position="67"/>
    </location>
</feature>
<sequence length="67" mass="6912">VIQRGGCSFNTKVVNAQNAGAKGVIVFNQGNAEGRTAVVNGTLGSDSTATIPALGARYALGKQWYEL</sequence>
<name>A0ABP2LMP7_9VIBR</name>
<evidence type="ECO:0000259" key="1">
    <source>
        <dbReference type="Pfam" id="PF02225"/>
    </source>
</evidence>
<feature type="non-terminal residue" evidence="2">
    <location>
        <position position="1"/>
    </location>
</feature>
<proteinExistence type="predicted"/>
<keyword evidence="2" id="KW-0031">Aminopeptidase</keyword>
<dbReference type="RefSeq" id="WP_004744492.1">
    <property type="nucleotide sequence ID" value="NZ_AFWI01000142.1"/>
</dbReference>
<dbReference type="InterPro" id="IPR046450">
    <property type="entry name" value="PA_dom_sf"/>
</dbReference>
<reference evidence="2 3" key="1">
    <citation type="journal article" date="2012" name="Int. J. Syst. Evol. Microbiol.">
        <title>Vibrio caribbeanicus sp. nov., isolated from the marine sponge Scleritoderma cyanea.</title>
        <authorList>
            <person name="Hoffmann M."/>
            <person name="Monday S.R."/>
            <person name="Allard M.W."/>
            <person name="Strain E.A."/>
            <person name="Whittaker P."/>
            <person name="Naum M."/>
            <person name="McCarthy P.J."/>
            <person name="Lopez J.V."/>
            <person name="Fischer M."/>
            <person name="Brown E.W."/>
        </authorList>
    </citation>
    <scope>NUCLEOTIDE SEQUENCE [LARGE SCALE GENOMIC DNA]</scope>
    <source>
        <strain evidence="2 3">ATCC 19109</strain>
    </source>
</reference>
<keyword evidence="2" id="KW-0378">Hydrolase</keyword>
<dbReference type="Gene3D" id="3.50.30.30">
    <property type="match status" value="1"/>
</dbReference>
<dbReference type="EMBL" id="AFWI01000142">
    <property type="protein sequence ID" value="EGU55619.1"/>
    <property type="molecule type" value="Genomic_DNA"/>
</dbReference>
<protein>
    <submittedName>
        <fullName evidence="2">Aminopeptidase Y</fullName>
    </submittedName>
</protein>
<dbReference type="InterPro" id="IPR003137">
    <property type="entry name" value="PA_domain"/>
</dbReference>
<dbReference type="GO" id="GO:0004177">
    <property type="term" value="F:aminopeptidase activity"/>
    <property type="evidence" value="ECO:0007669"/>
    <property type="project" value="UniProtKB-KW"/>
</dbReference>
<dbReference type="Pfam" id="PF02225">
    <property type="entry name" value="PA"/>
    <property type="match status" value="1"/>
</dbReference>
<comment type="caution">
    <text evidence="2">The sequence shown here is derived from an EMBL/GenBank/DDBJ whole genome shotgun (WGS) entry which is preliminary data.</text>
</comment>